<keyword evidence="4" id="KW-1185">Reference proteome</keyword>
<sequence length="282" mass="31423">MADISVQLGDVQETLLATLYARAVETRKKRGLLRDVTADRMVERIDYDFSRFGASPMQFGSVLRTLILDEWVREFIDAHPGGTVVEIGAGLNTRFERLDNGRVHWVDLDLPDAMALRRRFFTDCDRRSLVAGSALEADWVDAVLAKPGPYFLVAEGVLLYFPPLQARLALAGFAEHFPGARVAFDTAGRWLVDNQDAPMFEKNVAASFRWACDEPTDIGGWGIGLTHRESRTLLQLPKRLARSLPPQTRTALGIARVALRGKARGYQVSLFDAVPEVPEQGR</sequence>
<reference evidence="3 4" key="1">
    <citation type="submission" date="2021-03" db="EMBL/GenBank/DDBJ databases">
        <title>Sequencing the genomes of 1000 actinobacteria strains.</title>
        <authorList>
            <person name="Klenk H.-P."/>
        </authorList>
    </citation>
    <scope>NUCLEOTIDE SEQUENCE [LARGE SCALE GENOMIC DNA]</scope>
    <source>
        <strain evidence="3 4">DSM 44580</strain>
    </source>
</reference>
<dbReference type="PANTHER" id="PTHR43619">
    <property type="entry name" value="S-ADENOSYL-L-METHIONINE-DEPENDENT METHYLTRANSFERASE YKTD-RELATED"/>
    <property type="match status" value="1"/>
</dbReference>
<name>A0ABS5AFD9_9PSEU</name>
<comment type="caution">
    <text evidence="3">The sequence shown here is derived from an EMBL/GenBank/DDBJ whole genome shotgun (WGS) entry which is preliminary data.</text>
</comment>
<keyword evidence="1" id="KW-0489">Methyltransferase</keyword>
<dbReference type="Pfam" id="PF04072">
    <property type="entry name" value="LCM"/>
    <property type="match status" value="1"/>
</dbReference>
<dbReference type="InterPro" id="IPR016874">
    <property type="entry name" value="TcmP-like"/>
</dbReference>
<keyword evidence="2" id="KW-0808">Transferase</keyword>
<dbReference type="SUPFAM" id="SSF53335">
    <property type="entry name" value="S-adenosyl-L-methionine-dependent methyltransferases"/>
    <property type="match status" value="1"/>
</dbReference>
<evidence type="ECO:0000256" key="2">
    <source>
        <dbReference type="ARBA" id="ARBA00022679"/>
    </source>
</evidence>
<gene>
    <name evidence="3" type="ORF">JOF53_003849</name>
</gene>
<dbReference type="InterPro" id="IPR029063">
    <property type="entry name" value="SAM-dependent_MTases_sf"/>
</dbReference>
<dbReference type="InterPro" id="IPR007213">
    <property type="entry name" value="Ppm1/Ppm2/Tcmp"/>
</dbReference>
<dbReference type="EMBL" id="JAGIOO010000001">
    <property type="protein sequence ID" value="MBP2474977.1"/>
    <property type="molecule type" value="Genomic_DNA"/>
</dbReference>
<dbReference type="Gene3D" id="3.40.50.150">
    <property type="entry name" value="Vaccinia Virus protein VP39"/>
    <property type="match status" value="1"/>
</dbReference>
<proteinExistence type="predicted"/>
<evidence type="ECO:0000313" key="4">
    <source>
        <dbReference type="Proteomes" id="UP001519363"/>
    </source>
</evidence>
<evidence type="ECO:0000256" key="1">
    <source>
        <dbReference type="ARBA" id="ARBA00022603"/>
    </source>
</evidence>
<dbReference type="PIRSF" id="PIRSF028177">
    <property type="entry name" value="Polyketide_synth_Omtfrase_TcmP"/>
    <property type="match status" value="1"/>
</dbReference>
<evidence type="ECO:0000313" key="3">
    <source>
        <dbReference type="EMBL" id="MBP2474977.1"/>
    </source>
</evidence>
<protein>
    <submittedName>
        <fullName evidence="3">O-methyltransferase involved in polyketide biosynthesis</fullName>
    </submittedName>
</protein>
<dbReference type="Proteomes" id="UP001519363">
    <property type="component" value="Unassembled WGS sequence"/>
</dbReference>
<dbReference type="RefSeq" id="WP_086783253.1">
    <property type="nucleotide sequence ID" value="NZ_JAGIOO010000001.1"/>
</dbReference>
<dbReference type="PANTHER" id="PTHR43619:SF2">
    <property type="entry name" value="S-ADENOSYL-L-METHIONINE-DEPENDENT METHYLTRANSFERASES SUPERFAMILY PROTEIN"/>
    <property type="match status" value="1"/>
</dbReference>
<accession>A0ABS5AFD9</accession>
<organism evidence="3 4">
    <name type="scientific">Crossiella equi</name>
    <dbReference type="NCBI Taxonomy" id="130796"/>
    <lineage>
        <taxon>Bacteria</taxon>
        <taxon>Bacillati</taxon>
        <taxon>Actinomycetota</taxon>
        <taxon>Actinomycetes</taxon>
        <taxon>Pseudonocardiales</taxon>
        <taxon>Pseudonocardiaceae</taxon>
        <taxon>Crossiella</taxon>
    </lineage>
</organism>